<dbReference type="GeneID" id="92868466"/>
<dbReference type="eggNOG" id="COG2114">
    <property type="taxonomic scope" value="Bacteria"/>
</dbReference>
<evidence type="ECO:0008006" key="3">
    <source>
        <dbReference type="Google" id="ProtNLM"/>
    </source>
</evidence>
<dbReference type="KEGG" id="amd:AMED_0664"/>
<dbReference type="Proteomes" id="UP000000328">
    <property type="component" value="Chromosome"/>
</dbReference>
<name>A0A0H3CX26_AMYMU</name>
<dbReference type="HOGENOM" id="CLU_085079_1_0_11"/>
<protein>
    <recommendedName>
        <fullName evidence="3">Guanylate cyclase domain-containing protein</fullName>
    </recommendedName>
</protein>
<evidence type="ECO:0000313" key="1">
    <source>
        <dbReference type="EMBL" id="ADJ42484.1"/>
    </source>
</evidence>
<proteinExistence type="predicted"/>
<dbReference type="AlphaFoldDB" id="A0A0H3CX26"/>
<dbReference type="RefSeq" id="WP_013222594.1">
    <property type="nucleotide sequence ID" value="NC_014318.1"/>
</dbReference>
<dbReference type="SUPFAM" id="SSF55073">
    <property type="entry name" value="Nucleotide cyclase"/>
    <property type="match status" value="1"/>
</dbReference>
<evidence type="ECO:0000313" key="2">
    <source>
        <dbReference type="Proteomes" id="UP000000328"/>
    </source>
</evidence>
<accession>A0A0H3CX26</accession>
<organism evidence="1 2">
    <name type="scientific">Amycolatopsis mediterranei (strain U-32)</name>
    <dbReference type="NCBI Taxonomy" id="749927"/>
    <lineage>
        <taxon>Bacteria</taxon>
        <taxon>Bacillati</taxon>
        <taxon>Actinomycetota</taxon>
        <taxon>Actinomycetes</taxon>
        <taxon>Pseudonocardiales</taxon>
        <taxon>Pseudonocardiaceae</taxon>
        <taxon>Amycolatopsis</taxon>
    </lineage>
</organism>
<dbReference type="PATRIC" id="fig|749927.5.peg.687"/>
<dbReference type="OrthoDB" id="4149396at2"/>
<reference evidence="1 2" key="1">
    <citation type="journal article" date="2010" name="Cell Res.">
        <title>Complete genome sequence of the rifamycin SV-producing Amycolatopsis mediterranei U32 revealed its genetic characteristics in phylogeny and metabolism.</title>
        <authorList>
            <person name="Zhao W."/>
            <person name="Zhong Y."/>
            <person name="Yuan H."/>
            <person name="Wang J."/>
            <person name="Zheng H."/>
            <person name="Wang Y."/>
            <person name="Cen X."/>
            <person name="Xu F."/>
            <person name="Bai J."/>
            <person name="Han X."/>
            <person name="Lu G."/>
            <person name="Zhu Y."/>
            <person name="Shao Z."/>
            <person name="Yan H."/>
            <person name="Li C."/>
            <person name="Peng N."/>
            <person name="Zhang Z."/>
            <person name="Zhang Y."/>
            <person name="Lin W."/>
            <person name="Fan Y."/>
            <person name="Qin Z."/>
            <person name="Hu Y."/>
            <person name="Zhu B."/>
            <person name="Wang S."/>
            <person name="Ding X."/>
            <person name="Zhao G.P."/>
        </authorList>
    </citation>
    <scope>NUCLEOTIDE SEQUENCE [LARGE SCALE GENOMIC DNA]</scope>
    <source>
        <strain evidence="2">U-32</strain>
    </source>
</reference>
<dbReference type="InterPro" id="IPR029787">
    <property type="entry name" value="Nucleotide_cyclase"/>
</dbReference>
<gene>
    <name evidence="1" type="ordered locus">AMED_0664</name>
</gene>
<dbReference type="EMBL" id="CP002000">
    <property type="protein sequence ID" value="ADJ42484.1"/>
    <property type="molecule type" value="Genomic_DNA"/>
</dbReference>
<dbReference type="Gene3D" id="3.30.70.1230">
    <property type="entry name" value="Nucleotide cyclase"/>
    <property type="match status" value="1"/>
</dbReference>
<sequence>MDVQGYGGRDDRQHASIQSGLLAVADTAAGRCGLDRTTWHRQGAGDGELAILPPGTPEPAVVDDYVRELVTALADHNHDLAAENRMRIRIAIHHGVAMPGANGWTGQGVVGVSRLVDSAPVRGALRAFPAADLAVLVSRQIYTDVVAQRHTSLKPGEFREVVVRQKEFTDVAWLRVPGHDVHGAQLSADPPRVPADSAGTRVTGAAGHSYRADAITVVNGSVDAPNAVFGIKHGS</sequence>